<dbReference type="EMBL" id="JAFFHA010000003">
    <property type="protein sequence ID" value="KAK4657777.1"/>
    <property type="molecule type" value="Genomic_DNA"/>
</dbReference>
<organism evidence="2 3">
    <name type="scientific">Podospora pseudocomata</name>
    <dbReference type="NCBI Taxonomy" id="2093779"/>
    <lineage>
        <taxon>Eukaryota</taxon>
        <taxon>Fungi</taxon>
        <taxon>Dikarya</taxon>
        <taxon>Ascomycota</taxon>
        <taxon>Pezizomycotina</taxon>
        <taxon>Sordariomycetes</taxon>
        <taxon>Sordariomycetidae</taxon>
        <taxon>Sordariales</taxon>
        <taxon>Podosporaceae</taxon>
        <taxon>Podospora</taxon>
    </lineage>
</organism>
<dbReference type="RefSeq" id="XP_062746750.1">
    <property type="nucleotide sequence ID" value="XM_062883241.1"/>
</dbReference>
<proteinExistence type="predicted"/>
<evidence type="ECO:0000313" key="3">
    <source>
        <dbReference type="Proteomes" id="UP001323405"/>
    </source>
</evidence>
<comment type="caution">
    <text evidence="2">The sequence shown here is derived from an EMBL/GenBank/DDBJ whole genome shotgun (WGS) entry which is preliminary data.</text>
</comment>
<feature type="transmembrane region" description="Helical" evidence="1">
    <location>
        <begin position="12"/>
        <end position="31"/>
    </location>
</feature>
<reference evidence="2 3" key="1">
    <citation type="journal article" date="2023" name="bioRxiv">
        <title>High-quality genome assemblies of four members of thePodospora anserinaspecies complex.</title>
        <authorList>
            <person name="Ament-Velasquez S.L."/>
            <person name="Vogan A.A."/>
            <person name="Wallerman O."/>
            <person name="Hartmann F."/>
            <person name="Gautier V."/>
            <person name="Silar P."/>
            <person name="Giraud T."/>
            <person name="Johannesson H."/>
        </authorList>
    </citation>
    <scope>NUCLEOTIDE SEQUENCE [LARGE SCALE GENOMIC DNA]</scope>
    <source>
        <strain evidence="2 3">CBS 415.72m</strain>
    </source>
</reference>
<gene>
    <name evidence="2" type="ORF">QC762_0031520</name>
</gene>
<keyword evidence="1" id="KW-1133">Transmembrane helix</keyword>
<accession>A0ABR0GPW0</accession>
<protein>
    <submittedName>
        <fullName evidence="2">Uncharacterized protein</fullName>
    </submittedName>
</protein>
<evidence type="ECO:0000256" key="1">
    <source>
        <dbReference type="SAM" id="Phobius"/>
    </source>
</evidence>
<keyword evidence="3" id="KW-1185">Reference proteome</keyword>
<evidence type="ECO:0000313" key="2">
    <source>
        <dbReference type="EMBL" id="KAK4657777.1"/>
    </source>
</evidence>
<keyword evidence="1" id="KW-0812">Transmembrane</keyword>
<dbReference type="GeneID" id="87902795"/>
<dbReference type="Proteomes" id="UP001323405">
    <property type="component" value="Unassembled WGS sequence"/>
</dbReference>
<name>A0ABR0GPW0_9PEZI</name>
<sequence>MESTPPGTTTQHLVFGALLQALLAFSPFFSANLRPFRYCLWAIPLLSGRLASERTRATPLR</sequence>
<keyword evidence="1" id="KW-0472">Membrane</keyword>